<organism evidence="2 3">
    <name type="scientific">Citricoccus parietis</name>
    <dbReference type="NCBI Taxonomy" id="592307"/>
    <lineage>
        <taxon>Bacteria</taxon>
        <taxon>Bacillati</taxon>
        <taxon>Actinomycetota</taxon>
        <taxon>Actinomycetes</taxon>
        <taxon>Micrococcales</taxon>
        <taxon>Micrococcaceae</taxon>
        <taxon>Citricoccus</taxon>
    </lineage>
</organism>
<gene>
    <name evidence="2" type="ORF">ACFFX0_18170</name>
</gene>
<reference evidence="2 3" key="1">
    <citation type="submission" date="2024-09" db="EMBL/GenBank/DDBJ databases">
        <authorList>
            <person name="Sun Q."/>
            <person name="Mori K."/>
        </authorList>
    </citation>
    <scope>NUCLEOTIDE SEQUENCE [LARGE SCALE GENOMIC DNA]</scope>
    <source>
        <strain evidence="2 3">CCM 7609</strain>
    </source>
</reference>
<sequence>MVSSPWHGQLHPTLVRVRPRATGCGGESHSPDPGSLSSLAPSSLAP</sequence>
<feature type="compositionally biased region" description="Low complexity" evidence="1">
    <location>
        <begin position="31"/>
        <end position="46"/>
    </location>
</feature>
<evidence type="ECO:0000313" key="3">
    <source>
        <dbReference type="Proteomes" id="UP001589575"/>
    </source>
</evidence>
<comment type="caution">
    <text evidence="2">The sequence shown here is derived from an EMBL/GenBank/DDBJ whole genome shotgun (WGS) entry which is preliminary data.</text>
</comment>
<keyword evidence="3" id="KW-1185">Reference proteome</keyword>
<evidence type="ECO:0000313" key="2">
    <source>
        <dbReference type="EMBL" id="MFB9073024.1"/>
    </source>
</evidence>
<protein>
    <submittedName>
        <fullName evidence="2">Uncharacterized protein</fullName>
    </submittedName>
</protein>
<evidence type="ECO:0000256" key="1">
    <source>
        <dbReference type="SAM" id="MobiDB-lite"/>
    </source>
</evidence>
<dbReference type="EMBL" id="JBHMFI010000001">
    <property type="protein sequence ID" value="MFB9073024.1"/>
    <property type="molecule type" value="Genomic_DNA"/>
</dbReference>
<feature type="region of interest" description="Disordered" evidence="1">
    <location>
        <begin position="1"/>
        <end position="46"/>
    </location>
</feature>
<accession>A0ABV5G301</accession>
<dbReference type="Proteomes" id="UP001589575">
    <property type="component" value="Unassembled WGS sequence"/>
</dbReference>
<proteinExistence type="predicted"/>
<name>A0ABV5G301_9MICC</name>